<dbReference type="GO" id="GO:0008360">
    <property type="term" value="P:regulation of cell shape"/>
    <property type="evidence" value="ECO:0007669"/>
    <property type="project" value="UniProtKB-KW"/>
</dbReference>
<feature type="modified residue" description="2-(S-cysteinyl)pyruvic acid O-phosphothioketal" evidence="12">
    <location>
        <position position="117"/>
    </location>
</feature>
<keyword evidence="5 12" id="KW-0808">Transferase</keyword>
<evidence type="ECO:0000256" key="1">
    <source>
        <dbReference type="ARBA" id="ARBA00004496"/>
    </source>
</evidence>
<keyword evidence="8 12" id="KW-0131">Cell cycle</keyword>
<keyword evidence="7 12" id="KW-0573">Peptidoglycan synthesis</keyword>
<dbReference type="UniPathway" id="UPA00219"/>
<evidence type="ECO:0000256" key="6">
    <source>
        <dbReference type="ARBA" id="ARBA00022960"/>
    </source>
</evidence>
<dbReference type="GO" id="GO:0008760">
    <property type="term" value="F:UDP-N-acetylglucosamine 1-carboxyvinyltransferase activity"/>
    <property type="evidence" value="ECO:0007669"/>
    <property type="project" value="UniProtKB-UniRule"/>
</dbReference>
<dbReference type="Gene3D" id="3.65.10.10">
    <property type="entry name" value="Enolpyruvate transferase domain"/>
    <property type="match status" value="2"/>
</dbReference>
<evidence type="ECO:0000256" key="3">
    <source>
        <dbReference type="ARBA" id="ARBA00022490"/>
    </source>
</evidence>
<dbReference type="GO" id="GO:0051301">
    <property type="term" value="P:cell division"/>
    <property type="evidence" value="ECO:0007669"/>
    <property type="project" value="UniProtKB-KW"/>
</dbReference>
<evidence type="ECO:0000259" key="13">
    <source>
        <dbReference type="Pfam" id="PF00275"/>
    </source>
</evidence>
<protein>
    <recommendedName>
        <fullName evidence="12">UDP-N-acetylglucosamine 1-carboxyvinyltransferase</fullName>
        <ecNumber evidence="12">2.5.1.7</ecNumber>
    </recommendedName>
    <alternativeName>
        <fullName evidence="12">Enoylpyruvate transferase</fullName>
    </alternativeName>
    <alternativeName>
        <fullName evidence="12">UDP-N-acetylglucosamine enolpyruvyl transferase</fullName>
        <shortName evidence="12">EPT</shortName>
    </alternativeName>
</protein>
<keyword evidence="9 12" id="KW-0961">Cell wall biogenesis/degradation</keyword>
<evidence type="ECO:0000256" key="7">
    <source>
        <dbReference type="ARBA" id="ARBA00022984"/>
    </source>
</evidence>
<comment type="caution">
    <text evidence="12">Lacks conserved residue(s) required for the propagation of feature annotation.</text>
</comment>
<evidence type="ECO:0000256" key="9">
    <source>
        <dbReference type="ARBA" id="ARBA00023316"/>
    </source>
</evidence>
<dbReference type="SUPFAM" id="SSF55205">
    <property type="entry name" value="EPT/RTPC-like"/>
    <property type="match status" value="1"/>
</dbReference>
<dbReference type="PANTHER" id="PTHR43783:SF1">
    <property type="entry name" value="UDP-N-ACETYLGLUCOSAMINE 1-CARBOXYVINYLTRANSFERASE"/>
    <property type="match status" value="1"/>
</dbReference>
<accession>A0A1G2ETZ5</accession>
<feature type="domain" description="Enolpyruvate transferase" evidence="13">
    <location>
        <begin position="8"/>
        <end position="411"/>
    </location>
</feature>
<keyword evidence="4 12" id="KW-0132">Cell division</keyword>
<comment type="function">
    <text evidence="12">Cell wall formation. Adds enolpyruvyl to UDP-N-acetylglucosamine.</text>
</comment>
<organism evidence="14 15">
    <name type="scientific">Candidatus Niyogibacteria bacterium RIFCSPLOWO2_01_FULL_45_48</name>
    <dbReference type="NCBI Taxonomy" id="1801724"/>
    <lineage>
        <taxon>Bacteria</taxon>
        <taxon>Candidatus Niyogiibacteriota</taxon>
    </lineage>
</organism>
<evidence type="ECO:0000256" key="2">
    <source>
        <dbReference type="ARBA" id="ARBA00004752"/>
    </source>
</evidence>
<keyword evidence="6 12" id="KW-0133">Cell shape</keyword>
<dbReference type="CDD" id="cd01555">
    <property type="entry name" value="UdpNAET"/>
    <property type="match status" value="1"/>
</dbReference>
<feature type="binding site" evidence="12">
    <location>
        <position position="309"/>
    </location>
    <ligand>
        <name>UDP-N-acetyl-alpha-D-glucosamine</name>
        <dbReference type="ChEBI" id="CHEBI:57705"/>
    </ligand>
</feature>
<dbReference type="Proteomes" id="UP000177486">
    <property type="component" value="Unassembled WGS sequence"/>
</dbReference>
<dbReference type="InterPro" id="IPR005750">
    <property type="entry name" value="UDP_GlcNAc_COvinyl_MurA"/>
</dbReference>
<dbReference type="InterPro" id="IPR050068">
    <property type="entry name" value="MurA_subfamily"/>
</dbReference>
<feature type="binding site" evidence="12">
    <location>
        <position position="331"/>
    </location>
    <ligand>
        <name>UDP-N-acetyl-alpha-D-glucosamine</name>
        <dbReference type="ChEBI" id="CHEBI:57705"/>
    </ligand>
</feature>
<dbReference type="GO" id="GO:0009252">
    <property type="term" value="P:peptidoglycan biosynthetic process"/>
    <property type="evidence" value="ECO:0007669"/>
    <property type="project" value="UniProtKB-UniRule"/>
</dbReference>
<dbReference type="GO" id="GO:0019277">
    <property type="term" value="P:UDP-N-acetylgalactosamine biosynthetic process"/>
    <property type="evidence" value="ECO:0007669"/>
    <property type="project" value="InterPro"/>
</dbReference>
<evidence type="ECO:0000313" key="14">
    <source>
        <dbReference type="EMBL" id="OGZ29325.1"/>
    </source>
</evidence>
<keyword evidence="3 12" id="KW-0963">Cytoplasm</keyword>
<feature type="active site" description="Proton donor" evidence="12">
    <location>
        <position position="117"/>
    </location>
</feature>
<feature type="binding site" evidence="12">
    <location>
        <position position="93"/>
    </location>
    <ligand>
        <name>UDP-N-acetyl-alpha-D-glucosamine</name>
        <dbReference type="ChEBI" id="CHEBI:57705"/>
    </ligand>
</feature>
<dbReference type="EC" id="2.5.1.7" evidence="12"/>
<dbReference type="InterPro" id="IPR001986">
    <property type="entry name" value="Enolpyruvate_Tfrase_dom"/>
</dbReference>
<evidence type="ECO:0000256" key="5">
    <source>
        <dbReference type="ARBA" id="ARBA00022679"/>
    </source>
</evidence>
<feature type="binding site" evidence="12">
    <location>
        <begin position="22"/>
        <end position="23"/>
    </location>
    <ligand>
        <name>phosphoenolpyruvate</name>
        <dbReference type="ChEBI" id="CHEBI:58702"/>
    </ligand>
</feature>
<evidence type="ECO:0000256" key="4">
    <source>
        <dbReference type="ARBA" id="ARBA00022618"/>
    </source>
</evidence>
<dbReference type="Pfam" id="PF00275">
    <property type="entry name" value="EPSP_synthase"/>
    <property type="match status" value="1"/>
</dbReference>
<evidence type="ECO:0000256" key="12">
    <source>
        <dbReference type="HAMAP-Rule" id="MF_00111"/>
    </source>
</evidence>
<evidence type="ECO:0000256" key="8">
    <source>
        <dbReference type="ARBA" id="ARBA00023306"/>
    </source>
</evidence>
<gene>
    <name evidence="12" type="primary">murA</name>
    <name evidence="14" type="ORF">A2931_02730</name>
</gene>
<name>A0A1G2ETZ5_9BACT</name>
<keyword evidence="12" id="KW-0670">Pyruvate</keyword>
<dbReference type="InterPro" id="IPR036968">
    <property type="entry name" value="Enolpyruvate_Tfrase_sf"/>
</dbReference>
<evidence type="ECO:0000256" key="10">
    <source>
        <dbReference type="ARBA" id="ARBA00038367"/>
    </source>
</evidence>
<evidence type="ECO:0000313" key="15">
    <source>
        <dbReference type="Proteomes" id="UP000177486"/>
    </source>
</evidence>
<sequence length="422" mass="45447">MAKFIINGGRLLKGEVAVSGAKNSALKVFAASLLFKNQIQIKNTPLIEDVFRMKELLRAVGARISNSGNKLFNIDPPEEANTDLDKSITQSLRASVVLLGPMLARYGEVSMPHPGGCIIGKRPINFFVDGLKALGAKFSETSGRYFFQAKNLKSAEFAFRTPSVTATETLMMASVLAEGRVILRNCACEPEIESLASFLNESGAKIKGAGTHTIIVEGLGRNGGLKAKSPFTVIPDRIEAGSLLILGALAGKKLLIKNCEPLHLLSLVAHLESAGVKIEKGPDWILVSRPKKISAVDVKTSEYPGFASDLQAPFTVFLTQAEGKSQVFETIFDGRLEYTGELVRMGANITPCDPHRIIVIGPTELAGREVESPDLRAGLAFIMAGLIAKGQTVVHNIYNIDRGYESIETKLSALGADIKRVQ</sequence>
<comment type="similarity">
    <text evidence="10 12">Belongs to the EPSP synthase family. MurA subfamily.</text>
</comment>
<dbReference type="EMBL" id="MHMQ01000039">
    <property type="protein sequence ID" value="OGZ29325.1"/>
    <property type="molecule type" value="Genomic_DNA"/>
</dbReference>
<comment type="catalytic activity">
    <reaction evidence="11 12">
        <text>phosphoenolpyruvate + UDP-N-acetyl-alpha-D-glucosamine = UDP-N-acetyl-3-O-(1-carboxyvinyl)-alpha-D-glucosamine + phosphate</text>
        <dbReference type="Rhea" id="RHEA:18681"/>
        <dbReference type="ChEBI" id="CHEBI:43474"/>
        <dbReference type="ChEBI" id="CHEBI:57705"/>
        <dbReference type="ChEBI" id="CHEBI:58702"/>
        <dbReference type="ChEBI" id="CHEBI:68483"/>
        <dbReference type="EC" id="2.5.1.7"/>
    </reaction>
</comment>
<reference evidence="14 15" key="1">
    <citation type="journal article" date="2016" name="Nat. Commun.">
        <title>Thousands of microbial genomes shed light on interconnected biogeochemical processes in an aquifer system.</title>
        <authorList>
            <person name="Anantharaman K."/>
            <person name="Brown C.T."/>
            <person name="Hug L.A."/>
            <person name="Sharon I."/>
            <person name="Castelle C.J."/>
            <person name="Probst A.J."/>
            <person name="Thomas B.C."/>
            <person name="Singh A."/>
            <person name="Wilkins M.J."/>
            <person name="Karaoz U."/>
            <person name="Brodie E.L."/>
            <person name="Williams K.H."/>
            <person name="Hubbard S.S."/>
            <person name="Banfield J.F."/>
        </authorList>
    </citation>
    <scope>NUCLEOTIDE SEQUENCE [LARGE SCALE GENOMIC DNA]</scope>
</reference>
<comment type="subcellular location">
    <subcellularLocation>
        <location evidence="1 12">Cytoplasm</location>
    </subcellularLocation>
</comment>
<dbReference type="InterPro" id="IPR013792">
    <property type="entry name" value="RNA3'P_cycl/enolpyr_Trfase_a/b"/>
</dbReference>
<dbReference type="NCBIfam" id="TIGR01072">
    <property type="entry name" value="murA"/>
    <property type="match status" value="1"/>
</dbReference>
<dbReference type="NCBIfam" id="NF006873">
    <property type="entry name" value="PRK09369.1"/>
    <property type="match status" value="1"/>
</dbReference>
<dbReference type="GO" id="GO:0005737">
    <property type="term" value="C:cytoplasm"/>
    <property type="evidence" value="ECO:0007669"/>
    <property type="project" value="UniProtKB-SubCell"/>
</dbReference>
<comment type="pathway">
    <text evidence="2 12">Cell wall biogenesis; peptidoglycan biosynthesis.</text>
</comment>
<comment type="caution">
    <text evidence="14">The sequence shown here is derived from an EMBL/GenBank/DDBJ whole genome shotgun (WGS) entry which is preliminary data.</text>
</comment>
<evidence type="ECO:0000256" key="11">
    <source>
        <dbReference type="ARBA" id="ARBA00047527"/>
    </source>
</evidence>
<dbReference type="AlphaFoldDB" id="A0A1G2ETZ5"/>
<dbReference type="PANTHER" id="PTHR43783">
    <property type="entry name" value="UDP-N-ACETYLGLUCOSAMINE 1-CARBOXYVINYLTRANSFERASE"/>
    <property type="match status" value="1"/>
</dbReference>
<proteinExistence type="inferred from homology"/>
<dbReference type="HAMAP" id="MF_00111">
    <property type="entry name" value="MurA"/>
    <property type="match status" value="1"/>
</dbReference>
<dbReference type="GO" id="GO:0071555">
    <property type="term" value="P:cell wall organization"/>
    <property type="evidence" value="ECO:0007669"/>
    <property type="project" value="UniProtKB-KW"/>
</dbReference>